<name>A0ABU2MJL5_9ACTN</name>
<gene>
    <name evidence="3" type="ORF">RM590_03950</name>
</gene>
<dbReference type="RefSeq" id="WP_311702942.1">
    <property type="nucleotide sequence ID" value="NZ_JAVREL010000002.1"/>
</dbReference>
<evidence type="ECO:0000256" key="1">
    <source>
        <dbReference type="SAM" id="MobiDB-lite"/>
    </source>
</evidence>
<evidence type="ECO:0000313" key="3">
    <source>
        <dbReference type="EMBL" id="MDT0341797.1"/>
    </source>
</evidence>
<feature type="chain" id="PRO_5047100928" description="Lipoprotein" evidence="2">
    <location>
        <begin position="21"/>
        <end position="191"/>
    </location>
</feature>
<dbReference type="EMBL" id="JAVREL010000002">
    <property type="protein sequence ID" value="MDT0341797.1"/>
    <property type="molecule type" value="Genomic_DNA"/>
</dbReference>
<dbReference type="Proteomes" id="UP001183246">
    <property type="component" value="Unassembled WGS sequence"/>
</dbReference>
<keyword evidence="4" id="KW-1185">Reference proteome</keyword>
<dbReference type="PROSITE" id="PS51257">
    <property type="entry name" value="PROKAR_LIPOPROTEIN"/>
    <property type="match status" value="1"/>
</dbReference>
<comment type="caution">
    <text evidence="3">The sequence shown here is derived from an EMBL/GenBank/DDBJ whole genome shotgun (WGS) entry which is preliminary data.</text>
</comment>
<protein>
    <recommendedName>
        <fullName evidence="5">Lipoprotein</fullName>
    </recommendedName>
</protein>
<evidence type="ECO:0008006" key="5">
    <source>
        <dbReference type="Google" id="ProtNLM"/>
    </source>
</evidence>
<proteinExistence type="predicted"/>
<keyword evidence="2" id="KW-0732">Signal</keyword>
<sequence length="191" mass="20532">MRRTGTTLATFLATVALTTAAISGCSSSDGRDEPEEPIEGVQTESAEPAEDDAAAAETELADLYDRYWAAVVQLENGAELDPALFDGITTQRVTESELVRVRAFRDNGIQRAGEPVIENVTIEVDGESARIESCKNEADWDVVTSEGEAIPGVVPEELLVPHPHIVTAERSADGWLISETLAMEEARISCS</sequence>
<accession>A0ABU2MJL5</accession>
<feature type="region of interest" description="Disordered" evidence="1">
    <location>
        <begin position="24"/>
        <end position="55"/>
    </location>
</feature>
<evidence type="ECO:0000313" key="4">
    <source>
        <dbReference type="Proteomes" id="UP001183246"/>
    </source>
</evidence>
<reference evidence="4" key="1">
    <citation type="submission" date="2023-07" db="EMBL/GenBank/DDBJ databases">
        <title>30 novel species of actinomycetes from the DSMZ collection.</title>
        <authorList>
            <person name="Nouioui I."/>
        </authorList>
    </citation>
    <scope>NUCLEOTIDE SEQUENCE [LARGE SCALE GENOMIC DNA]</scope>
    <source>
        <strain evidence="4">DSM 44938</strain>
    </source>
</reference>
<feature type="signal peptide" evidence="2">
    <location>
        <begin position="1"/>
        <end position="20"/>
    </location>
</feature>
<evidence type="ECO:0000256" key="2">
    <source>
        <dbReference type="SAM" id="SignalP"/>
    </source>
</evidence>
<organism evidence="3 4">
    <name type="scientific">Streptomyces litchfieldiae</name>
    <dbReference type="NCBI Taxonomy" id="3075543"/>
    <lineage>
        <taxon>Bacteria</taxon>
        <taxon>Bacillati</taxon>
        <taxon>Actinomycetota</taxon>
        <taxon>Actinomycetes</taxon>
        <taxon>Kitasatosporales</taxon>
        <taxon>Streptomycetaceae</taxon>
        <taxon>Streptomyces</taxon>
    </lineage>
</organism>